<evidence type="ECO:0000313" key="3">
    <source>
        <dbReference type="Proteomes" id="UP000010816"/>
    </source>
</evidence>
<proteinExistence type="predicted"/>
<sequence length="328" mass="35003">MARALESILNPSRHSPLDGGQLPVAVALMAIGIGASAQTPAPDPAAASPAQAAATAAQAPAAGAAEVAIERISLAPDHVRPGDTIEITMQYRVTPPPGTAEVAVTESWSLRDGNREVASCHPASEERAPSDWVTRATLHVPRDAIPGPYAILHRVATASSRDQRSTDFVIEPRIVPPEVSDWLAQGRAALAAKRLLTPEDDAAVTYTRRVLDVDPGNPEALTLIAEVIDTYLGWADAQIGRYSLANARSNLSKAQSLDAHASLDQRERYQALQRQLRARQSQATANQRQTTRTASGKEEGKGFFGAMKRQLKSADCTIQGLIDPGYCK</sequence>
<organism evidence="2 3">
    <name type="scientific">Thioflavicoccus mobilis 8321</name>
    <dbReference type="NCBI Taxonomy" id="765912"/>
    <lineage>
        <taxon>Bacteria</taxon>
        <taxon>Pseudomonadati</taxon>
        <taxon>Pseudomonadota</taxon>
        <taxon>Gammaproteobacteria</taxon>
        <taxon>Chromatiales</taxon>
        <taxon>Chromatiaceae</taxon>
        <taxon>Thioflavicoccus</taxon>
    </lineage>
</organism>
<dbReference type="OrthoDB" id="5726612at2"/>
<dbReference type="RefSeq" id="WP_015279821.1">
    <property type="nucleotide sequence ID" value="NC_019940.1"/>
</dbReference>
<feature type="region of interest" description="Disordered" evidence="1">
    <location>
        <begin position="274"/>
        <end position="301"/>
    </location>
</feature>
<accession>L0GWC4</accession>
<dbReference type="AlphaFoldDB" id="L0GWC4"/>
<dbReference type="HOGENOM" id="CLU_847132_0_0_6"/>
<protein>
    <submittedName>
        <fullName evidence="2">Uncharacterized protein</fullName>
    </submittedName>
</protein>
<name>L0GWC4_9GAMM</name>
<reference evidence="2 3" key="1">
    <citation type="submission" date="2011-09" db="EMBL/GenBank/DDBJ databases">
        <title>Complete sequence of chromosome of Thioflavicoccus mobilis 8321.</title>
        <authorList>
            <consortium name="US DOE Joint Genome Institute"/>
            <person name="Lucas S."/>
            <person name="Han J."/>
            <person name="Lapidus A."/>
            <person name="Cheng J.-F."/>
            <person name="Goodwin L."/>
            <person name="Pitluck S."/>
            <person name="Peters L."/>
            <person name="Ovchinnikova G."/>
            <person name="Lu M."/>
            <person name="Detter J.C."/>
            <person name="Han C."/>
            <person name="Tapia R."/>
            <person name="Land M."/>
            <person name="Hauser L."/>
            <person name="Kyrpides N."/>
            <person name="Ivanova N."/>
            <person name="Pagani I."/>
            <person name="Vogl K."/>
            <person name="Liu Z."/>
            <person name="Imhoff J."/>
            <person name="Thiel V."/>
            <person name="Frigaard N.-U."/>
            <person name="Bryant D."/>
            <person name="Woyke T."/>
        </authorList>
    </citation>
    <scope>NUCLEOTIDE SEQUENCE [LARGE SCALE GENOMIC DNA]</scope>
    <source>
        <strain evidence="2 3">8321</strain>
    </source>
</reference>
<evidence type="ECO:0000256" key="1">
    <source>
        <dbReference type="SAM" id="MobiDB-lite"/>
    </source>
</evidence>
<dbReference type="KEGG" id="tmb:Thimo_0839"/>
<dbReference type="EMBL" id="CP003051">
    <property type="protein sequence ID" value="AGA89675.1"/>
    <property type="molecule type" value="Genomic_DNA"/>
</dbReference>
<feature type="compositionally biased region" description="Low complexity" evidence="1">
    <location>
        <begin position="274"/>
        <end position="294"/>
    </location>
</feature>
<keyword evidence="3" id="KW-1185">Reference proteome</keyword>
<dbReference type="PATRIC" id="fig|765912.4.peg.823"/>
<evidence type="ECO:0000313" key="2">
    <source>
        <dbReference type="EMBL" id="AGA89675.1"/>
    </source>
</evidence>
<dbReference type="Proteomes" id="UP000010816">
    <property type="component" value="Chromosome"/>
</dbReference>
<gene>
    <name evidence="2" type="ORF">Thimo_0839</name>
</gene>